<evidence type="ECO:0000256" key="1">
    <source>
        <dbReference type="ARBA" id="ARBA00022553"/>
    </source>
</evidence>
<dbReference type="Gramene" id="Pp3c10_3860V3.6">
    <property type="protein sequence ID" value="Pp3c10_3860V3.6"/>
    <property type="gene ID" value="Pp3c10_3860"/>
</dbReference>
<dbReference type="SMART" id="SM00387">
    <property type="entry name" value="HATPase_c"/>
    <property type="match status" value="1"/>
</dbReference>
<sequence>MDMNTEDVFEKMLGETKKMATSTPRNSNSNYGVSDHFSMEELPHPARNLTASRVVIMVTVAVLVGALTVSTWYFTHSYPKTAVTNLSESLRLEILVNTSELLNGIFKMNTYSSKALFHLMEKNFFGSDFGIQSLEKIRLATWSIFKAMPTITSLGVTALNGLTAVYARKESEYDGNLLIFSNSTNSENPMYYKEFVDENTGDPISEASRETELLPLHTYRWFTDAMKVPLTNLSWYIERHTINGHAFVLCSIPVQSHTTKEFAIIHSGHSSIAINNFLASLDLKGGRIFISDQLGTTLFSSDATACVPQNKTQCEQAPVQVDSILNEAKDFLDKEVGLKSLVENRTSFADAEEKLRAEIQRQSEAKRRAEASRDAKTNFLSSMSHELRTPMACIIGLLDMLLSEKLLDDIANSVRQIHRCATSLVAILNSALDIAKVESGKLVLEMAEFDLEAELTALIDVFSVQCDNKGLFICLQLADDVPKNVVGDSARVMQVFTNLIGNSIKFTSCGRISVRARLATPEDGVNPTSSRLQRRGFSSFSLETMFTDLRTSDEVIILFEVDDTGPGIEPTLRERVFENFVQGAASTTRTHGGTGLGLGIVKSLVQIMGGDIRIVEKEGQGSVFQFTICFQRSLKMEKIPFILPSSLEAAEVILGIPNADCRAVAAHWVKTWGLVAHEVQTWKEVLIHMRALNGISVDTDVRTSNLTHRHHVDRVQPLIMDKDGIGKALKSKTQKLSSRYDFWKSWQSSGTKAFSGLQRQLLIIDISLLPSTVEHDCLEEYLRQSGFLTGNPTACLDTLGLEKLHPNDRQLLDTQRNLLVVWVTASNTPEPVKTALRSVRNSIAVRRPLHATRLKELLHQIASEMGDSLPTMDAERPKILSSNALAYAKQQEWDDPYRCDTEVSLPGVPKPEGTMSLPNISFDQATRKHPTLSLLTSGTQSQDASVSPRPKCTHRRTRTLNRKPEVPVGAVSKPFENLEILVAEDTPLLRRLAVVMLQKLGAITYEAGNGQEVVDAVQDRIDNSKSPFNCILMDCQMPVMDGYEACKAVRSIEQEQQQKTPIIALTANAMASDEHKCLHAGMDAFLTKPMNQDYMIEVILQTVASQITQNAPFNSKMLDVHSAKVSKEVFPHEPDLRVLAT</sequence>
<feature type="modified residue" description="4-aspartylphosphate" evidence="2">
    <location>
        <position position="1034"/>
    </location>
</feature>
<dbReference type="InterPro" id="IPR005467">
    <property type="entry name" value="His_kinase_dom"/>
</dbReference>
<dbReference type="Pfam" id="PF02518">
    <property type="entry name" value="HATPase_c"/>
    <property type="match status" value="1"/>
</dbReference>
<dbReference type="InterPro" id="IPR036097">
    <property type="entry name" value="HisK_dim/P_sf"/>
</dbReference>
<keyword evidence="1 2" id="KW-0597">Phosphoprotein</keyword>
<reference evidence="7 8" key="1">
    <citation type="journal article" date="2008" name="Science">
        <title>The Physcomitrella genome reveals evolutionary insights into the conquest of land by plants.</title>
        <authorList>
            <person name="Rensing S."/>
            <person name="Lang D."/>
            <person name="Zimmer A."/>
            <person name="Terry A."/>
            <person name="Salamov A."/>
            <person name="Shapiro H."/>
            <person name="Nishiyama T."/>
            <person name="Perroud P.-F."/>
            <person name="Lindquist E."/>
            <person name="Kamisugi Y."/>
            <person name="Tanahashi T."/>
            <person name="Sakakibara K."/>
            <person name="Fujita T."/>
            <person name="Oishi K."/>
            <person name="Shin-I T."/>
            <person name="Kuroki Y."/>
            <person name="Toyoda A."/>
            <person name="Suzuki Y."/>
            <person name="Hashimoto A."/>
            <person name="Yamaguchi K."/>
            <person name="Sugano A."/>
            <person name="Kohara Y."/>
            <person name="Fujiyama A."/>
            <person name="Anterola A."/>
            <person name="Aoki S."/>
            <person name="Ashton N."/>
            <person name="Barbazuk W.B."/>
            <person name="Barker E."/>
            <person name="Bennetzen J."/>
            <person name="Bezanilla M."/>
            <person name="Blankenship R."/>
            <person name="Cho S.H."/>
            <person name="Dutcher S."/>
            <person name="Estelle M."/>
            <person name="Fawcett J.A."/>
            <person name="Gundlach H."/>
            <person name="Hanada K."/>
            <person name="Heyl A."/>
            <person name="Hicks K.A."/>
            <person name="Hugh J."/>
            <person name="Lohr M."/>
            <person name="Mayer K."/>
            <person name="Melkozernov A."/>
            <person name="Murata T."/>
            <person name="Nelson D."/>
            <person name="Pils B."/>
            <person name="Prigge M."/>
            <person name="Reiss B."/>
            <person name="Renner T."/>
            <person name="Rombauts S."/>
            <person name="Rushton P."/>
            <person name="Sanderfoot A."/>
            <person name="Schween G."/>
            <person name="Shiu S.-H."/>
            <person name="Stueber K."/>
            <person name="Theodoulou F.L."/>
            <person name="Tu H."/>
            <person name="Van de Peer Y."/>
            <person name="Verrier P.J."/>
            <person name="Waters E."/>
            <person name="Wood A."/>
            <person name="Yang L."/>
            <person name="Cove D."/>
            <person name="Cuming A."/>
            <person name="Hasebe M."/>
            <person name="Lucas S."/>
            <person name="Mishler D.B."/>
            <person name="Reski R."/>
            <person name="Grigoriev I."/>
            <person name="Quatrano R.S."/>
            <person name="Boore J.L."/>
        </authorList>
    </citation>
    <scope>NUCLEOTIDE SEQUENCE [LARGE SCALE GENOMIC DNA]</scope>
    <source>
        <strain evidence="7 8">cv. Gransden 2004</strain>
    </source>
</reference>
<name>A0A7I4A2K9_PHYPA</name>
<evidence type="ECO:0000313" key="7">
    <source>
        <dbReference type="EnsemblPlants" id="Pp3c10_3860V3.6"/>
    </source>
</evidence>
<evidence type="ECO:0000259" key="6">
    <source>
        <dbReference type="PROSITE" id="PS50110"/>
    </source>
</evidence>
<dbReference type="PRINTS" id="PR00344">
    <property type="entry name" value="BCTRLSENSOR"/>
</dbReference>
<dbReference type="InterPro" id="IPR004358">
    <property type="entry name" value="Sig_transdc_His_kin-like_C"/>
</dbReference>
<dbReference type="InterPro" id="IPR003594">
    <property type="entry name" value="HATPase_dom"/>
</dbReference>
<feature type="compositionally biased region" description="Polar residues" evidence="3">
    <location>
        <begin position="936"/>
        <end position="945"/>
    </location>
</feature>
<feature type="compositionally biased region" description="Basic residues" evidence="3">
    <location>
        <begin position="951"/>
        <end position="961"/>
    </location>
</feature>
<organism evidence="7 8">
    <name type="scientific">Physcomitrium patens</name>
    <name type="common">Spreading-leaved earth moss</name>
    <name type="synonym">Physcomitrella patens</name>
    <dbReference type="NCBI Taxonomy" id="3218"/>
    <lineage>
        <taxon>Eukaryota</taxon>
        <taxon>Viridiplantae</taxon>
        <taxon>Streptophyta</taxon>
        <taxon>Embryophyta</taxon>
        <taxon>Bryophyta</taxon>
        <taxon>Bryophytina</taxon>
        <taxon>Bryopsida</taxon>
        <taxon>Funariidae</taxon>
        <taxon>Funariales</taxon>
        <taxon>Funariaceae</taxon>
        <taxon>Physcomitrium</taxon>
    </lineage>
</organism>
<keyword evidence="4" id="KW-0812">Transmembrane</keyword>
<dbReference type="EnsemblPlants" id="Pp3c10_3860V3.6">
    <property type="protein sequence ID" value="Pp3c10_3860V3.6"/>
    <property type="gene ID" value="Pp3c10_3860"/>
</dbReference>
<dbReference type="SUPFAM" id="SSF47384">
    <property type="entry name" value="Homodimeric domain of signal transducing histidine kinase"/>
    <property type="match status" value="1"/>
</dbReference>
<dbReference type="Gene3D" id="1.10.287.130">
    <property type="match status" value="1"/>
</dbReference>
<dbReference type="AlphaFoldDB" id="A0A7I4A2K9"/>
<dbReference type="Pfam" id="PF00072">
    <property type="entry name" value="Response_reg"/>
    <property type="match status" value="1"/>
</dbReference>
<dbReference type="CDD" id="cd00082">
    <property type="entry name" value="HisKA"/>
    <property type="match status" value="1"/>
</dbReference>
<keyword evidence="4" id="KW-1133">Transmembrane helix</keyword>
<accession>A0A7I4A2K9</accession>
<dbReference type="SMART" id="SM00448">
    <property type="entry name" value="REC"/>
    <property type="match status" value="1"/>
</dbReference>
<evidence type="ECO:0000256" key="3">
    <source>
        <dbReference type="SAM" id="MobiDB-lite"/>
    </source>
</evidence>
<dbReference type="PROSITE" id="PS50110">
    <property type="entry name" value="RESPONSE_REGULATORY"/>
    <property type="match status" value="1"/>
</dbReference>
<dbReference type="Pfam" id="PF00512">
    <property type="entry name" value="HisKA"/>
    <property type="match status" value="1"/>
</dbReference>
<dbReference type="Gene3D" id="3.30.565.10">
    <property type="entry name" value="Histidine kinase-like ATPase, C-terminal domain"/>
    <property type="match status" value="1"/>
</dbReference>
<feature type="transmembrane region" description="Helical" evidence="4">
    <location>
        <begin position="54"/>
        <end position="74"/>
    </location>
</feature>
<feature type="region of interest" description="Disordered" evidence="3">
    <location>
        <begin position="936"/>
        <end position="961"/>
    </location>
</feature>
<feature type="domain" description="Histidine kinase" evidence="5">
    <location>
        <begin position="382"/>
        <end position="632"/>
    </location>
</feature>
<dbReference type="PANTHER" id="PTHR45339:SF5">
    <property type="entry name" value="HISTIDINE KINASE"/>
    <property type="match status" value="1"/>
</dbReference>
<dbReference type="CDD" id="cd17546">
    <property type="entry name" value="REC_hyHK_CKI1_RcsC-like"/>
    <property type="match status" value="1"/>
</dbReference>
<dbReference type="Proteomes" id="UP000006727">
    <property type="component" value="Chromosome 10"/>
</dbReference>
<evidence type="ECO:0000313" key="8">
    <source>
        <dbReference type="Proteomes" id="UP000006727"/>
    </source>
</evidence>
<evidence type="ECO:0000259" key="5">
    <source>
        <dbReference type="PROSITE" id="PS50109"/>
    </source>
</evidence>
<dbReference type="PROSITE" id="PS50109">
    <property type="entry name" value="HIS_KIN"/>
    <property type="match status" value="1"/>
</dbReference>
<feature type="domain" description="Response regulatory" evidence="6">
    <location>
        <begin position="979"/>
        <end position="1103"/>
    </location>
</feature>
<protein>
    <submittedName>
        <fullName evidence="7">Uncharacterized protein</fullName>
    </submittedName>
</protein>
<dbReference type="SMART" id="SM00388">
    <property type="entry name" value="HisKA"/>
    <property type="match status" value="1"/>
</dbReference>
<dbReference type="InterPro" id="IPR011006">
    <property type="entry name" value="CheY-like_superfamily"/>
</dbReference>
<dbReference type="InterPro" id="IPR036890">
    <property type="entry name" value="HATPase_C_sf"/>
</dbReference>
<evidence type="ECO:0000256" key="4">
    <source>
        <dbReference type="SAM" id="Phobius"/>
    </source>
</evidence>
<dbReference type="EMBL" id="ABEU02000010">
    <property type="status" value="NOT_ANNOTATED_CDS"/>
    <property type="molecule type" value="Genomic_DNA"/>
</dbReference>
<dbReference type="Gene3D" id="3.40.50.2300">
    <property type="match status" value="1"/>
</dbReference>
<proteinExistence type="predicted"/>
<dbReference type="GO" id="GO:0000155">
    <property type="term" value="F:phosphorelay sensor kinase activity"/>
    <property type="evidence" value="ECO:0007669"/>
    <property type="project" value="InterPro"/>
</dbReference>
<dbReference type="SUPFAM" id="SSF55874">
    <property type="entry name" value="ATPase domain of HSP90 chaperone/DNA topoisomerase II/histidine kinase"/>
    <property type="match status" value="1"/>
</dbReference>
<dbReference type="PANTHER" id="PTHR45339">
    <property type="entry name" value="HYBRID SIGNAL TRANSDUCTION HISTIDINE KINASE J"/>
    <property type="match status" value="1"/>
</dbReference>
<dbReference type="SUPFAM" id="SSF52172">
    <property type="entry name" value="CheY-like"/>
    <property type="match status" value="1"/>
</dbReference>
<dbReference type="FunFam" id="3.30.565.10:FF:000010">
    <property type="entry name" value="Sensor histidine kinase RcsC"/>
    <property type="match status" value="1"/>
</dbReference>
<dbReference type="InterPro" id="IPR003661">
    <property type="entry name" value="HisK_dim/P_dom"/>
</dbReference>
<keyword evidence="8" id="KW-1185">Reference proteome</keyword>
<reference evidence="7" key="3">
    <citation type="submission" date="2020-12" db="UniProtKB">
        <authorList>
            <consortium name="EnsemblPlants"/>
        </authorList>
    </citation>
    <scope>IDENTIFICATION</scope>
</reference>
<gene>
    <name evidence="7" type="primary">LOC112287554</name>
</gene>
<dbReference type="InterPro" id="IPR001789">
    <property type="entry name" value="Sig_transdc_resp-reg_receiver"/>
</dbReference>
<keyword evidence="4" id="KW-0472">Membrane</keyword>
<evidence type="ECO:0000256" key="2">
    <source>
        <dbReference type="PROSITE-ProRule" id="PRU00169"/>
    </source>
</evidence>
<reference evidence="7 8" key="2">
    <citation type="journal article" date="2018" name="Plant J.">
        <title>The Physcomitrella patens chromosome-scale assembly reveals moss genome structure and evolution.</title>
        <authorList>
            <person name="Lang D."/>
            <person name="Ullrich K.K."/>
            <person name="Murat F."/>
            <person name="Fuchs J."/>
            <person name="Jenkins J."/>
            <person name="Haas F.B."/>
            <person name="Piednoel M."/>
            <person name="Gundlach H."/>
            <person name="Van Bel M."/>
            <person name="Meyberg R."/>
            <person name="Vives C."/>
            <person name="Morata J."/>
            <person name="Symeonidi A."/>
            <person name="Hiss M."/>
            <person name="Muchero W."/>
            <person name="Kamisugi Y."/>
            <person name="Saleh O."/>
            <person name="Blanc G."/>
            <person name="Decker E.L."/>
            <person name="van Gessel N."/>
            <person name="Grimwood J."/>
            <person name="Hayes R.D."/>
            <person name="Graham S.W."/>
            <person name="Gunter L.E."/>
            <person name="McDaniel S.F."/>
            <person name="Hoernstein S.N.W."/>
            <person name="Larsson A."/>
            <person name="Li F.W."/>
            <person name="Perroud P.F."/>
            <person name="Phillips J."/>
            <person name="Ranjan P."/>
            <person name="Rokshar D.S."/>
            <person name="Rothfels C.J."/>
            <person name="Schneider L."/>
            <person name="Shu S."/>
            <person name="Stevenson D.W."/>
            <person name="Thummler F."/>
            <person name="Tillich M."/>
            <person name="Villarreal Aguilar J.C."/>
            <person name="Widiez T."/>
            <person name="Wong G.K."/>
            <person name="Wymore A."/>
            <person name="Zhang Y."/>
            <person name="Zimmer A.D."/>
            <person name="Quatrano R.S."/>
            <person name="Mayer K.F.X."/>
            <person name="Goodstein D."/>
            <person name="Casacuberta J.M."/>
            <person name="Vandepoele K."/>
            <person name="Reski R."/>
            <person name="Cuming A.C."/>
            <person name="Tuskan G.A."/>
            <person name="Maumus F."/>
            <person name="Salse J."/>
            <person name="Schmutz J."/>
            <person name="Rensing S.A."/>
        </authorList>
    </citation>
    <scope>NUCLEOTIDE SEQUENCE [LARGE SCALE GENOMIC DNA]</scope>
    <source>
        <strain evidence="7 8">cv. Gransden 2004</strain>
    </source>
</reference>